<reference evidence="1 2" key="1">
    <citation type="submission" date="2017-07" db="EMBL/GenBank/DDBJ databases">
        <authorList>
            <person name="Talla V."/>
            <person name="Backstrom N."/>
        </authorList>
    </citation>
    <scope>NUCLEOTIDE SEQUENCE [LARGE SCALE GENOMIC DNA]</scope>
</reference>
<evidence type="ECO:0000313" key="1">
    <source>
        <dbReference type="EMBL" id="VVC98686.1"/>
    </source>
</evidence>
<dbReference type="AlphaFoldDB" id="A0A5E4QNL2"/>
<evidence type="ECO:0000313" key="2">
    <source>
        <dbReference type="Proteomes" id="UP000324832"/>
    </source>
</evidence>
<proteinExistence type="predicted"/>
<dbReference type="EMBL" id="FZQP02003734">
    <property type="protein sequence ID" value="VVC98686.1"/>
    <property type="molecule type" value="Genomic_DNA"/>
</dbReference>
<dbReference type="Proteomes" id="UP000324832">
    <property type="component" value="Unassembled WGS sequence"/>
</dbReference>
<organism evidence="1 2">
    <name type="scientific">Leptidea sinapis</name>
    <dbReference type="NCBI Taxonomy" id="189913"/>
    <lineage>
        <taxon>Eukaryota</taxon>
        <taxon>Metazoa</taxon>
        <taxon>Ecdysozoa</taxon>
        <taxon>Arthropoda</taxon>
        <taxon>Hexapoda</taxon>
        <taxon>Insecta</taxon>
        <taxon>Pterygota</taxon>
        <taxon>Neoptera</taxon>
        <taxon>Endopterygota</taxon>
        <taxon>Lepidoptera</taxon>
        <taxon>Glossata</taxon>
        <taxon>Ditrysia</taxon>
        <taxon>Papilionoidea</taxon>
        <taxon>Pieridae</taxon>
        <taxon>Dismorphiinae</taxon>
        <taxon>Leptidea</taxon>
    </lineage>
</organism>
<name>A0A5E4QNL2_9NEOP</name>
<gene>
    <name evidence="1" type="ORF">LSINAPIS_LOCUS9723</name>
</gene>
<keyword evidence="2" id="KW-1185">Reference proteome</keyword>
<accession>A0A5E4QNL2</accession>
<sequence>MTYNPAISHYRREHAPRRLNLPSDITITMMHTDFNKLYPDLACSYEVYRRVVKKLNMSFAVLGNEECELCAVYNVHSCEFNKASNTTCAT</sequence>
<protein>
    <submittedName>
        <fullName evidence="1">Uncharacterized protein</fullName>
    </submittedName>
</protein>